<dbReference type="RefSeq" id="XP_002998468.1">
    <property type="nucleotide sequence ID" value="XM_002998422.1"/>
</dbReference>
<sequence length="195" mass="22700">MARNRSSSAPDVRKRQNKRYRSRYHYEREVNFAVGDYVLRSRVDEKQHFNKLRVTWVGPYRATGAAEYYFIVEHLVTRKTVKEHPSRPKHYADSSLNTTADLIDHVASQGTLLTVDSLVDYRYNNNMKAFEVKVKWQGLEDIEDSWEPAKTLSKDVPQLMTNDANDTNDERLRHAVAAVLHPPKIVWKNVTLTAR</sequence>
<dbReference type="SUPFAM" id="SSF54160">
    <property type="entry name" value="Chromo domain-like"/>
    <property type="match status" value="1"/>
</dbReference>
<keyword evidence="4" id="KW-1185">Reference proteome</keyword>
<dbReference type="PROSITE" id="PS50013">
    <property type="entry name" value="CHROMO_2"/>
    <property type="match status" value="1"/>
</dbReference>
<feature type="region of interest" description="Disordered" evidence="1">
    <location>
        <begin position="1"/>
        <end position="20"/>
    </location>
</feature>
<feature type="domain" description="Chromo" evidence="2">
    <location>
        <begin position="113"/>
        <end position="162"/>
    </location>
</feature>
<dbReference type="Pfam" id="PF00385">
    <property type="entry name" value="Chromo"/>
    <property type="match status" value="1"/>
</dbReference>
<dbReference type="InterPro" id="IPR023780">
    <property type="entry name" value="Chromo_domain"/>
</dbReference>
<dbReference type="AlphaFoldDB" id="D0N4L3"/>
<dbReference type="OrthoDB" id="124252at2759"/>
<evidence type="ECO:0000313" key="3">
    <source>
        <dbReference type="EMBL" id="EEY69821.1"/>
    </source>
</evidence>
<gene>
    <name evidence="3" type="ORF">PITG_06327</name>
</gene>
<proteinExistence type="predicted"/>
<dbReference type="Proteomes" id="UP000006643">
    <property type="component" value="Unassembled WGS sequence"/>
</dbReference>
<dbReference type="Gene3D" id="2.40.50.40">
    <property type="match status" value="1"/>
</dbReference>
<accession>D0N4L3</accession>
<dbReference type="eggNOG" id="ENOG502RRWF">
    <property type="taxonomic scope" value="Eukaryota"/>
</dbReference>
<dbReference type="InterPro" id="IPR016197">
    <property type="entry name" value="Chromo-like_dom_sf"/>
</dbReference>
<dbReference type="GeneID" id="9471482"/>
<evidence type="ECO:0000256" key="1">
    <source>
        <dbReference type="SAM" id="MobiDB-lite"/>
    </source>
</evidence>
<dbReference type="HOGENOM" id="CLU_078661_0_0_1"/>
<evidence type="ECO:0000259" key="2">
    <source>
        <dbReference type="PROSITE" id="PS50013"/>
    </source>
</evidence>
<name>D0N4L3_PHYIT</name>
<dbReference type="OMA" id="HYEQTIN"/>
<reference evidence="4" key="1">
    <citation type="journal article" date="2009" name="Nature">
        <title>Genome sequence and analysis of the Irish potato famine pathogen Phytophthora infestans.</title>
        <authorList>
            <consortium name="The Broad Institute Genome Sequencing Platform"/>
            <person name="Haas B.J."/>
            <person name="Kamoun S."/>
            <person name="Zody M.C."/>
            <person name="Jiang R.H."/>
            <person name="Handsaker R.E."/>
            <person name="Cano L.M."/>
            <person name="Grabherr M."/>
            <person name="Kodira C.D."/>
            <person name="Raffaele S."/>
            <person name="Torto-Alalibo T."/>
            <person name="Bozkurt T.O."/>
            <person name="Ah-Fong A.M."/>
            <person name="Alvarado L."/>
            <person name="Anderson V.L."/>
            <person name="Armstrong M.R."/>
            <person name="Avrova A."/>
            <person name="Baxter L."/>
            <person name="Beynon J."/>
            <person name="Boevink P.C."/>
            <person name="Bollmann S.R."/>
            <person name="Bos J.I."/>
            <person name="Bulone V."/>
            <person name="Cai G."/>
            <person name="Cakir C."/>
            <person name="Carrington J.C."/>
            <person name="Chawner M."/>
            <person name="Conti L."/>
            <person name="Costanzo S."/>
            <person name="Ewan R."/>
            <person name="Fahlgren N."/>
            <person name="Fischbach M.A."/>
            <person name="Fugelstad J."/>
            <person name="Gilroy E.M."/>
            <person name="Gnerre S."/>
            <person name="Green P.J."/>
            <person name="Grenville-Briggs L.J."/>
            <person name="Griffith J."/>
            <person name="Grunwald N.J."/>
            <person name="Horn K."/>
            <person name="Horner N.R."/>
            <person name="Hu C.H."/>
            <person name="Huitema E."/>
            <person name="Jeong D.H."/>
            <person name="Jones A.M."/>
            <person name="Jones J.D."/>
            <person name="Jones R.W."/>
            <person name="Karlsson E.K."/>
            <person name="Kunjeti S.G."/>
            <person name="Lamour K."/>
            <person name="Liu Z."/>
            <person name="Ma L."/>
            <person name="Maclean D."/>
            <person name="Chibucos M.C."/>
            <person name="McDonald H."/>
            <person name="McWalters J."/>
            <person name="Meijer H.J."/>
            <person name="Morgan W."/>
            <person name="Morris P.F."/>
            <person name="Munro C.A."/>
            <person name="O'Neill K."/>
            <person name="Ospina-Giraldo M."/>
            <person name="Pinzon A."/>
            <person name="Pritchard L."/>
            <person name="Ramsahoye B."/>
            <person name="Ren Q."/>
            <person name="Restrepo S."/>
            <person name="Roy S."/>
            <person name="Sadanandom A."/>
            <person name="Savidor A."/>
            <person name="Schornack S."/>
            <person name="Schwartz D.C."/>
            <person name="Schumann U.D."/>
            <person name="Schwessinger B."/>
            <person name="Seyer L."/>
            <person name="Sharpe T."/>
            <person name="Silvar C."/>
            <person name="Song J."/>
            <person name="Studholme D.J."/>
            <person name="Sykes S."/>
            <person name="Thines M."/>
            <person name="van de Vondervoort P.J."/>
            <person name="Phuntumart V."/>
            <person name="Wawra S."/>
            <person name="Weide R."/>
            <person name="Win J."/>
            <person name="Young C."/>
            <person name="Zhou S."/>
            <person name="Fry W."/>
            <person name="Meyers B.C."/>
            <person name="van West P."/>
            <person name="Ristaino J."/>
            <person name="Govers F."/>
            <person name="Birch P.R."/>
            <person name="Whisson S.C."/>
            <person name="Judelson H.S."/>
            <person name="Nusbaum C."/>
        </authorList>
    </citation>
    <scope>NUCLEOTIDE SEQUENCE [LARGE SCALE GENOMIC DNA]</scope>
    <source>
        <strain evidence="4">T30-4</strain>
    </source>
</reference>
<dbReference type="KEGG" id="pif:PITG_06327"/>
<organism evidence="3 4">
    <name type="scientific">Phytophthora infestans (strain T30-4)</name>
    <name type="common">Potato late blight agent</name>
    <dbReference type="NCBI Taxonomy" id="403677"/>
    <lineage>
        <taxon>Eukaryota</taxon>
        <taxon>Sar</taxon>
        <taxon>Stramenopiles</taxon>
        <taxon>Oomycota</taxon>
        <taxon>Peronosporomycetes</taxon>
        <taxon>Peronosporales</taxon>
        <taxon>Peronosporaceae</taxon>
        <taxon>Phytophthora</taxon>
    </lineage>
</organism>
<dbReference type="InParanoid" id="D0N4L3"/>
<dbReference type="VEuPathDB" id="FungiDB:PITG_06327"/>
<evidence type="ECO:0000313" key="4">
    <source>
        <dbReference type="Proteomes" id="UP000006643"/>
    </source>
</evidence>
<dbReference type="EMBL" id="DS028125">
    <property type="protein sequence ID" value="EEY69821.1"/>
    <property type="molecule type" value="Genomic_DNA"/>
</dbReference>
<dbReference type="InterPro" id="IPR000953">
    <property type="entry name" value="Chromo/chromo_shadow_dom"/>
</dbReference>
<protein>
    <submittedName>
        <fullName evidence="3">Chromodomain protein, putative</fullName>
    </submittedName>
</protein>